<gene>
    <name evidence="8" type="ORF">A4V09_10020</name>
</gene>
<reference evidence="8" key="1">
    <citation type="submission" date="2017-04" db="EMBL/GenBank/DDBJ databases">
        <title>Complete Genome Sequences of Twelve Strains of a Stable Defined Moderately Diverse Mouse Microbiota 2 (sDMDMm2).</title>
        <authorList>
            <person name="Uchimura Y."/>
            <person name="Wyss M."/>
            <person name="Brugiroux S."/>
            <person name="Limenitakis J.P."/>
            <person name="Stecher B."/>
            <person name="McCoy K.D."/>
            <person name="Macpherson A.J."/>
        </authorList>
    </citation>
    <scope>NUCLEOTIDE SEQUENCE</scope>
    <source>
        <strain evidence="8">YL58</strain>
    </source>
</reference>
<dbReference type="Gene3D" id="1.10.10.10">
    <property type="entry name" value="Winged helix-like DNA-binding domain superfamily/Winged helix DNA-binding domain"/>
    <property type="match status" value="1"/>
</dbReference>
<dbReference type="CDD" id="cd07377">
    <property type="entry name" value="WHTH_GntR"/>
    <property type="match status" value="1"/>
</dbReference>
<evidence type="ECO:0000256" key="1">
    <source>
        <dbReference type="ARBA" id="ARBA00005384"/>
    </source>
</evidence>
<dbReference type="GO" id="GO:0003677">
    <property type="term" value="F:DNA binding"/>
    <property type="evidence" value="ECO:0007669"/>
    <property type="project" value="UniProtKB-KW"/>
</dbReference>
<dbReference type="PANTHER" id="PTHR46577:SF1">
    <property type="entry name" value="HTH-TYPE TRANSCRIPTIONAL REGULATORY PROTEIN GABR"/>
    <property type="match status" value="1"/>
</dbReference>
<dbReference type="AlphaFoldDB" id="A0A1C7IB74"/>
<dbReference type="Proteomes" id="UP000092574">
    <property type="component" value="Chromosome"/>
</dbReference>
<evidence type="ECO:0000313" key="9">
    <source>
        <dbReference type="Proteomes" id="UP000092574"/>
    </source>
</evidence>
<dbReference type="SMART" id="SM00345">
    <property type="entry name" value="HTH_GNTR"/>
    <property type="match status" value="1"/>
</dbReference>
<dbReference type="PROSITE" id="PS50949">
    <property type="entry name" value="HTH_GNTR"/>
    <property type="match status" value="1"/>
</dbReference>
<evidence type="ECO:0000256" key="2">
    <source>
        <dbReference type="ARBA" id="ARBA00022898"/>
    </source>
</evidence>
<evidence type="ECO:0000256" key="6">
    <source>
        <dbReference type="SAM" id="MobiDB-lite"/>
    </source>
</evidence>
<dbReference type="Pfam" id="PF00392">
    <property type="entry name" value="GntR"/>
    <property type="match status" value="1"/>
</dbReference>
<protein>
    <submittedName>
        <fullName evidence="8">DNA-binding transcriptional regulator</fullName>
    </submittedName>
</protein>
<dbReference type="PRINTS" id="PR00035">
    <property type="entry name" value="HTHGNTR"/>
</dbReference>
<dbReference type="Gene3D" id="3.40.640.10">
    <property type="entry name" value="Type I PLP-dependent aspartate aminotransferase-like (Major domain)"/>
    <property type="match status" value="1"/>
</dbReference>
<dbReference type="Pfam" id="PF00155">
    <property type="entry name" value="Aminotran_1_2"/>
    <property type="match status" value="1"/>
</dbReference>
<dbReference type="InterPro" id="IPR015424">
    <property type="entry name" value="PyrdxlP-dep_Trfase"/>
</dbReference>
<name>A0A1C7IB74_9FIRM</name>
<dbReference type="GO" id="GO:0003700">
    <property type="term" value="F:DNA-binding transcription factor activity"/>
    <property type="evidence" value="ECO:0007669"/>
    <property type="project" value="InterPro"/>
</dbReference>
<dbReference type="STRING" id="1796616.A4V09_10020"/>
<organism evidence="8 9">
    <name type="scientific">Blautia pseudococcoides</name>
    <dbReference type="NCBI Taxonomy" id="1796616"/>
    <lineage>
        <taxon>Bacteria</taxon>
        <taxon>Bacillati</taxon>
        <taxon>Bacillota</taxon>
        <taxon>Clostridia</taxon>
        <taxon>Lachnospirales</taxon>
        <taxon>Lachnospiraceae</taxon>
        <taxon>Blautia</taxon>
    </lineage>
</organism>
<dbReference type="InterPro" id="IPR015421">
    <property type="entry name" value="PyrdxlP-dep_Trfase_major"/>
</dbReference>
<feature type="region of interest" description="Disordered" evidence="6">
    <location>
        <begin position="96"/>
        <end position="122"/>
    </location>
</feature>
<dbReference type="EMBL" id="CP015405">
    <property type="protein sequence ID" value="ANU76073.1"/>
    <property type="molecule type" value="Genomic_DNA"/>
</dbReference>
<comment type="similarity">
    <text evidence="1">In the C-terminal section; belongs to the class-I pyridoxal-phosphate-dependent aminotransferase family.</text>
</comment>
<dbReference type="InterPro" id="IPR000524">
    <property type="entry name" value="Tscrpt_reg_HTH_GntR"/>
</dbReference>
<dbReference type="PANTHER" id="PTHR46577">
    <property type="entry name" value="HTH-TYPE TRANSCRIPTIONAL REGULATORY PROTEIN GABR"/>
    <property type="match status" value="1"/>
</dbReference>
<evidence type="ECO:0000259" key="7">
    <source>
        <dbReference type="PROSITE" id="PS50949"/>
    </source>
</evidence>
<keyword evidence="5" id="KW-0804">Transcription</keyword>
<dbReference type="SUPFAM" id="SSF46785">
    <property type="entry name" value="Winged helix' DNA-binding domain"/>
    <property type="match status" value="1"/>
</dbReference>
<evidence type="ECO:0000256" key="3">
    <source>
        <dbReference type="ARBA" id="ARBA00023015"/>
    </source>
</evidence>
<feature type="domain" description="HTH gntR-type" evidence="7">
    <location>
        <begin position="14"/>
        <end position="82"/>
    </location>
</feature>
<dbReference type="SUPFAM" id="SSF53383">
    <property type="entry name" value="PLP-dependent transferases"/>
    <property type="match status" value="1"/>
</dbReference>
<dbReference type="CDD" id="cd00609">
    <property type="entry name" value="AAT_like"/>
    <property type="match status" value="1"/>
</dbReference>
<dbReference type="RefSeq" id="WP_065542249.1">
    <property type="nucleotide sequence ID" value="NZ_CP015405.2"/>
</dbReference>
<dbReference type="GO" id="GO:0030170">
    <property type="term" value="F:pyridoxal phosphate binding"/>
    <property type="evidence" value="ECO:0007669"/>
    <property type="project" value="InterPro"/>
</dbReference>
<dbReference type="InterPro" id="IPR036388">
    <property type="entry name" value="WH-like_DNA-bd_sf"/>
</dbReference>
<evidence type="ECO:0000313" key="8">
    <source>
        <dbReference type="EMBL" id="ANU76073.1"/>
    </source>
</evidence>
<keyword evidence="4 8" id="KW-0238">DNA-binding</keyword>
<keyword evidence="9" id="KW-1185">Reference proteome</keyword>
<accession>A0A1C7IB74</accession>
<dbReference type="OrthoDB" id="9808770at2"/>
<evidence type="ECO:0000256" key="5">
    <source>
        <dbReference type="ARBA" id="ARBA00023163"/>
    </source>
</evidence>
<evidence type="ECO:0000256" key="4">
    <source>
        <dbReference type="ARBA" id="ARBA00023125"/>
    </source>
</evidence>
<proteinExistence type="inferred from homology"/>
<dbReference type="KEGG" id="byl:A4V09_10020"/>
<dbReference type="InterPro" id="IPR051446">
    <property type="entry name" value="HTH_trans_reg/aminotransferase"/>
</dbReference>
<dbReference type="InterPro" id="IPR036390">
    <property type="entry name" value="WH_DNA-bd_sf"/>
</dbReference>
<keyword evidence="2" id="KW-0663">Pyridoxal phosphate</keyword>
<sequence length="500" mass="56525">MNDLIISLDTKAEAPLYEQICEYFKQEIQEGRLAAGMRLPSSRALAGNLSVSRSTVDLAYDQLVSEGYIEAVPCKGYFVCDIEGLYYGTGRRQETREAGRQAWSDNPQKGVRHRAGMGEERKTETDRAKYAYDFALNGIAPGSFPHNAWRKLSRQVLTDAQDALFSLGDPCGELSLRQAVSAYLYQARGVHCQPEQILVGAGNDYLLMLLCTILGKDRKIAMENPTYRSAWHDFGHMGFERCIVNQDTQGIDVHDLELTGADMVYVMPSHQFPMGTVMPLKRRLSLLKWAGRGDRYIIEDDYDSEFRYKGKPIPALQGFDKEERVIYLGTFSKSIAPSIRISYMVLPKKLMQRYLRGENPFSVTVSRADQKILELFLREGYYERHLNRMRSLYKGKHDLLLHWLKEDMGNVCTCSGENAGVHLLIHFKNGSSEQEAVEMAAKAGVRVYGLSEFLVSGKAPQMPATVLLGYATMSEEDLEKGMKRLAEAWNGREKIEGQED</sequence>
<keyword evidence="3" id="KW-0805">Transcription regulation</keyword>
<dbReference type="InterPro" id="IPR004839">
    <property type="entry name" value="Aminotransferase_I/II_large"/>
</dbReference>